<keyword evidence="4" id="KW-1185">Reference proteome</keyword>
<dbReference type="RefSeq" id="WP_161861735.1">
    <property type="nucleotide sequence ID" value="NZ_CP046620.1"/>
</dbReference>
<protein>
    <submittedName>
        <fullName evidence="3">AGE family epimerase/isomerase</fullName>
    </submittedName>
</protein>
<dbReference type="Gene3D" id="1.50.10.10">
    <property type="match status" value="1"/>
</dbReference>
<evidence type="ECO:0000313" key="4">
    <source>
        <dbReference type="Proteomes" id="UP000464495"/>
    </source>
</evidence>
<dbReference type="AlphaFoldDB" id="A0A6P1SZY5"/>
<proteinExistence type="inferred from homology"/>
<comment type="similarity">
    <text evidence="1">Belongs to the N-acylglucosamine 2-epimerase family.</text>
</comment>
<dbReference type="PANTHER" id="PTHR15108">
    <property type="entry name" value="N-ACYLGLUCOSAMINE-2-EPIMERASE"/>
    <property type="match status" value="1"/>
</dbReference>
<organism evidence="3 4">
    <name type="scientific">Algicella marina</name>
    <dbReference type="NCBI Taxonomy" id="2683284"/>
    <lineage>
        <taxon>Bacteria</taxon>
        <taxon>Pseudomonadati</taxon>
        <taxon>Pseudomonadota</taxon>
        <taxon>Alphaproteobacteria</taxon>
        <taxon>Rhodobacterales</taxon>
        <taxon>Paracoccaceae</taxon>
        <taxon>Algicella</taxon>
    </lineage>
</organism>
<keyword evidence="2 3" id="KW-0413">Isomerase</keyword>
<dbReference type="SUPFAM" id="SSF48208">
    <property type="entry name" value="Six-hairpin glycosidases"/>
    <property type="match status" value="1"/>
</dbReference>
<evidence type="ECO:0000256" key="1">
    <source>
        <dbReference type="ARBA" id="ARBA00008558"/>
    </source>
</evidence>
<dbReference type="InterPro" id="IPR012341">
    <property type="entry name" value="6hp_glycosidase-like_sf"/>
</dbReference>
<dbReference type="InterPro" id="IPR010819">
    <property type="entry name" value="AGE/CE"/>
</dbReference>
<dbReference type="Pfam" id="PF07221">
    <property type="entry name" value="GlcNAc_2-epim"/>
    <property type="match status" value="1"/>
</dbReference>
<gene>
    <name evidence="3" type="ORF">GO499_08145</name>
</gene>
<dbReference type="InterPro" id="IPR008928">
    <property type="entry name" value="6-hairpin_glycosidase_sf"/>
</dbReference>
<reference evidence="3 4" key="1">
    <citation type="submission" date="2019-12" db="EMBL/GenBank/DDBJ databases">
        <title>Complete genome sequence of Algicella marina strain 9Alg 56(T) isolated from the red alga Tichocarpus crinitus.</title>
        <authorList>
            <person name="Kim S.-G."/>
            <person name="Nedashkovskaya O.I."/>
        </authorList>
    </citation>
    <scope>NUCLEOTIDE SEQUENCE [LARGE SCALE GENOMIC DNA]</scope>
    <source>
        <strain evidence="3 4">9Alg 56</strain>
    </source>
</reference>
<dbReference type="Proteomes" id="UP000464495">
    <property type="component" value="Chromosome"/>
</dbReference>
<evidence type="ECO:0000256" key="2">
    <source>
        <dbReference type="ARBA" id="ARBA00023235"/>
    </source>
</evidence>
<name>A0A6P1SZY5_9RHOB</name>
<evidence type="ECO:0000313" key="3">
    <source>
        <dbReference type="EMBL" id="QHQ35170.1"/>
    </source>
</evidence>
<sequence length="412" mass="45436">MSASPAIGTDDPATSWLVDPQHLEWLRAEATAQLDFFRPSLRSDGGFDTLARSGAPLPRGPQELHVTTRMIHSYALGKAFGASDCDPIIDAGMAYLWQHHRDPEHGGYVWSTGPQGDATKLAYGHVFVLLAAASAKLAGHPDADRLLADIAEVLDTRYWEDSHGLFADEFTRDWQPFSAYRGMNANMHGTEALLAAFEATGEQIYLARAGRILDFFITRMAPAHAWRLPEHYTVAWQVDPDYAGNPMFRPAGTTPGHSLEFARLALQHWDLSGRPGTPPDGPRRLIEQALADAWLPDGGIAYTLAHDGSVAIADRYWWPVTEGIGALATLLKLCPEPQDEATYRRLWHFADSHFIDHANGGWYPEIDAEGHATETQFTGKPDIYHSLQATLFPLVPETTRFMAALARADTTG</sequence>
<dbReference type="EMBL" id="CP046620">
    <property type="protein sequence ID" value="QHQ35170.1"/>
    <property type="molecule type" value="Genomic_DNA"/>
</dbReference>
<dbReference type="GO" id="GO:0005975">
    <property type="term" value="P:carbohydrate metabolic process"/>
    <property type="evidence" value="ECO:0007669"/>
    <property type="project" value="InterPro"/>
</dbReference>
<dbReference type="KEGG" id="amaq:GO499_08145"/>
<accession>A0A6P1SZY5</accession>
<dbReference type="GO" id="GO:0016853">
    <property type="term" value="F:isomerase activity"/>
    <property type="evidence" value="ECO:0007669"/>
    <property type="project" value="UniProtKB-KW"/>
</dbReference>